<sequence length="371" mass="41733">MMVVPFEIPFDRKMVTDLHRRLAEVRWNDAVTTDWSQGTESGFLAALVAHWRDRYDWRERLAALNRLPHFRATIDGYGVHFLHFRGGGRTPQPLLLMNGWPSSFLEYRHLVPLLVTGDPSFDVVIPSLPGFGFSDKPSRPYQVEPADLYPKLMAALGYERFMVAGTDIGSGVATRIALQHPDRVHALHVSAVAPKPDRPGDPPPSEAEAAYARRAAIWSRDEGGYQALQNSKPQTLAFGLADSPVGLASWIIEKFHGWTDCDGDLISVWPFETLIDNLMVYWTTNTIGSSVRYYHEGTRIRPPLAADAYVHAPTAVAMWPHDLALAPRELAERLYNVRRYTLMPKGGHFPAWEAPDLYAEDLRRHADDSIA</sequence>
<reference evidence="6 7" key="1">
    <citation type="submission" date="2019-02" db="EMBL/GenBank/DDBJ databases">
        <authorList>
            <person name="Li Y."/>
        </authorList>
    </citation>
    <scope>NUCLEOTIDE SEQUENCE [LARGE SCALE GENOMIC DNA]</scope>
    <source>
        <strain evidence="6 7">3-7</strain>
    </source>
</reference>
<dbReference type="PRINTS" id="PR00111">
    <property type="entry name" value="ABHYDROLASE"/>
</dbReference>
<evidence type="ECO:0000256" key="1">
    <source>
        <dbReference type="ARBA" id="ARBA00010088"/>
    </source>
</evidence>
<dbReference type="PANTHER" id="PTHR21661">
    <property type="entry name" value="EPOXIDE HYDROLASE 1-RELATED"/>
    <property type="match status" value="1"/>
</dbReference>
<dbReference type="PANTHER" id="PTHR21661:SF35">
    <property type="entry name" value="EPOXIDE HYDROLASE"/>
    <property type="match status" value="1"/>
</dbReference>
<evidence type="ECO:0000256" key="4">
    <source>
        <dbReference type="PIRSR" id="PIRSR001112-1"/>
    </source>
</evidence>
<dbReference type="PRINTS" id="PR00412">
    <property type="entry name" value="EPOXHYDRLASE"/>
</dbReference>
<evidence type="ECO:0000313" key="7">
    <source>
        <dbReference type="Proteomes" id="UP000292085"/>
    </source>
</evidence>
<evidence type="ECO:0000256" key="3">
    <source>
        <dbReference type="ARBA" id="ARBA00022801"/>
    </source>
</evidence>
<feature type="domain" description="Epoxide hydrolase N-terminal" evidence="5">
    <location>
        <begin position="4"/>
        <end position="107"/>
    </location>
</feature>
<dbReference type="OrthoDB" id="27092at2"/>
<dbReference type="InterPro" id="IPR000639">
    <property type="entry name" value="Epox_hydrolase-like"/>
</dbReference>
<dbReference type="RefSeq" id="WP_130156052.1">
    <property type="nucleotide sequence ID" value="NZ_SGIS01000008.1"/>
</dbReference>
<dbReference type="InterPro" id="IPR016292">
    <property type="entry name" value="Epoxide_hydrolase"/>
</dbReference>
<dbReference type="GO" id="GO:0004301">
    <property type="term" value="F:epoxide hydrolase activity"/>
    <property type="evidence" value="ECO:0007669"/>
    <property type="project" value="TreeGrafter"/>
</dbReference>
<dbReference type="GO" id="GO:0097176">
    <property type="term" value="P:epoxide metabolic process"/>
    <property type="evidence" value="ECO:0007669"/>
    <property type="project" value="TreeGrafter"/>
</dbReference>
<protein>
    <submittedName>
        <fullName evidence="6">Epoxide hydrolase</fullName>
    </submittedName>
</protein>
<keyword evidence="7" id="KW-1185">Reference proteome</keyword>
<name>A0A4Q6XXR0_9SPHN</name>
<dbReference type="InterPro" id="IPR029058">
    <property type="entry name" value="AB_hydrolase_fold"/>
</dbReference>
<feature type="active site" description="Proton donor" evidence="4">
    <location>
        <position position="294"/>
    </location>
</feature>
<organism evidence="6 7">
    <name type="scientific">Sphingomonas populi</name>
    <dbReference type="NCBI Taxonomy" id="2484750"/>
    <lineage>
        <taxon>Bacteria</taxon>
        <taxon>Pseudomonadati</taxon>
        <taxon>Pseudomonadota</taxon>
        <taxon>Alphaproteobacteria</taxon>
        <taxon>Sphingomonadales</taxon>
        <taxon>Sphingomonadaceae</taxon>
        <taxon>Sphingomonas</taxon>
    </lineage>
</organism>
<keyword evidence="3 6" id="KW-0378">Hydrolase</keyword>
<proteinExistence type="inferred from homology"/>
<dbReference type="Pfam" id="PF06441">
    <property type="entry name" value="EHN"/>
    <property type="match status" value="1"/>
</dbReference>
<feature type="active site" description="Proton acceptor" evidence="4">
    <location>
        <position position="348"/>
    </location>
</feature>
<dbReference type="SUPFAM" id="SSF53474">
    <property type="entry name" value="alpha/beta-Hydrolases"/>
    <property type="match status" value="1"/>
</dbReference>
<accession>A0A4Q6XXR0</accession>
<dbReference type="Gene3D" id="3.40.50.1820">
    <property type="entry name" value="alpha/beta hydrolase"/>
    <property type="match status" value="1"/>
</dbReference>
<dbReference type="PIRSF" id="PIRSF001112">
    <property type="entry name" value="Epoxide_hydrolase"/>
    <property type="match status" value="1"/>
</dbReference>
<comment type="caution">
    <text evidence="6">The sequence shown here is derived from an EMBL/GenBank/DDBJ whole genome shotgun (WGS) entry which is preliminary data.</text>
</comment>
<dbReference type="InterPro" id="IPR000073">
    <property type="entry name" value="AB_hydrolase_1"/>
</dbReference>
<keyword evidence="2" id="KW-0058">Aromatic hydrocarbons catabolism</keyword>
<comment type="similarity">
    <text evidence="1">Belongs to the peptidase S33 family.</text>
</comment>
<evidence type="ECO:0000256" key="2">
    <source>
        <dbReference type="ARBA" id="ARBA00022797"/>
    </source>
</evidence>
<evidence type="ECO:0000313" key="6">
    <source>
        <dbReference type="EMBL" id="RZF65220.1"/>
    </source>
</evidence>
<evidence type="ECO:0000259" key="5">
    <source>
        <dbReference type="Pfam" id="PF06441"/>
    </source>
</evidence>
<dbReference type="Proteomes" id="UP000292085">
    <property type="component" value="Unassembled WGS sequence"/>
</dbReference>
<dbReference type="InterPro" id="IPR010497">
    <property type="entry name" value="Epoxide_hydro_N"/>
</dbReference>
<feature type="active site" description="Nucleophile" evidence="4">
    <location>
        <position position="167"/>
    </location>
</feature>
<gene>
    <name evidence="6" type="ORF">EWE75_07580</name>
</gene>
<dbReference type="EMBL" id="SGIS01000008">
    <property type="protein sequence ID" value="RZF65220.1"/>
    <property type="molecule type" value="Genomic_DNA"/>
</dbReference>
<dbReference type="AlphaFoldDB" id="A0A4Q6XXR0"/>